<keyword evidence="2" id="KW-0677">Repeat</keyword>
<dbReference type="Gene3D" id="1.20.1280.50">
    <property type="match status" value="1"/>
</dbReference>
<dbReference type="PROSITE" id="PS50294">
    <property type="entry name" value="WD_REPEATS_REGION"/>
    <property type="match status" value="2"/>
</dbReference>
<dbReference type="InterPro" id="IPR019775">
    <property type="entry name" value="WD40_repeat_CS"/>
</dbReference>
<feature type="repeat" description="WD" evidence="3">
    <location>
        <begin position="310"/>
        <end position="349"/>
    </location>
</feature>
<accession>L8H2S2</accession>
<dbReference type="Proteomes" id="UP000011083">
    <property type="component" value="Unassembled WGS sequence"/>
</dbReference>
<protein>
    <submittedName>
        <fullName evidence="5">Fbox domain containing protein</fullName>
    </submittedName>
</protein>
<dbReference type="Gene3D" id="2.130.10.10">
    <property type="entry name" value="YVTN repeat-like/Quinoprotein amine dehydrogenase"/>
    <property type="match status" value="2"/>
</dbReference>
<dbReference type="InterPro" id="IPR015943">
    <property type="entry name" value="WD40/YVTN_repeat-like_dom_sf"/>
</dbReference>
<evidence type="ECO:0000259" key="4">
    <source>
        <dbReference type="PROSITE" id="PS50181"/>
    </source>
</evidence>
<dbReference type="PANTHER" id="PTHR44019:SF8">
    <property type="entry name" value="POC1 CENTRIOLAR PROTEIN HOMOLOG"/>
    <property type="match status" value="1"/>
</dbReference>
<dbReference type="GeneID" id="14919465"/>
<dbReference type="PROSITE" id="PS50181">
    <property type="entry name" value="FBOX"/>
    <property type="match status" value="1"/>
</dbReference>
<dbReference type="PANTHER" id="PTHR44019">
    <property type="entry name" value="WD REPEAT-CONTAINING PROTEIN 55"/>
    <property type="match status" value="1"/>
</dbReference>
<dbReference type="OrthoDB" id="5414888at2759"/>
<dbReference type="SMART" id="SM00256">
    <property type="entry name" value="FBOX"/>
    <property type="match status" value="1"/>
</dbReference>
<gene>
    <name evidence="5" type="ORF">ACA1_394270</name>
</gene>
<name>L8H2S2_ACACF</name>
<dbReference type="PROSITE" id="PS50082">
    <property type="entry name" value="WD_REPEATS_2"/>
    <property type="match status" value="2"/>
</dbReference>
<dbReference type="Pfam" id="PF12937">
    <property type="entry name" value="F-box-like"/>
    <property type="match status" value="1"/>
</dbReference>
<dbReference type="VEuPathDB" id="AmoebaDB:ACA1_394270"/>
<dbReference type="InterPro" id="IPR050505">
    <property type="entry name" value="WDR55/POC1"/>
</dbReference>
<organism evidence="5 6">
    <name type="scientific">Acanthamoeba castellanii (strain ATCC 30010 / Neff)</name>
    <dbReference type="NCBI Taxonomy" id="1257118"/>
    <lineage>
        <taxon>Eukaryota</taxon>
        <taxon>Amoebozoa</taxon>
        <taxon>Discosea</taxon>
        <taxon>Longamoebia</taxon>
        <taxon>Centramoebida</taxon>
        <taxon>Acanthamoebidae</taxon>
        <taxon>Acanthamoeba</taxon>
    </lineage>
</organism>
<dbReference type="InterPro" id="IPR036047">
    <property type="entry name" value="F-box-like_dom_sf"/>
</dbReference>
<dbReference type="Pfam" id="PF00400">
    <property type="entry name" value="WD40"/>
    <property type="match status" value="2"/>
</dbReference>
<feature type="repeat" description="WD" evidence="3">
    <location>
        <begin position="205"/>
        <end position="246"/>
    </location>
</feature>
<dbReference type="RefSeq" id="XP_004340724.1">
    <property type="nucleotide sequence ID" value="XM_004340676.1"/>
</dbReference>
<evidence type="ECO:0000313" key="5">
    <source>
        <dbReference type="EMBL" id="ELR18681.1"/>
    </source>
</evidence>
<dbReference type="SMART" id="SM00320">
    <property type="entry name" value="WD40"/>
    <property type="match status" value="4"/>
</dbReference>
<reference evidence="5 6" key="1">
    <citation type="journal article" date="2013" name="Genome Biol.">
        <title>Genome of Acanthamoeba castellanii highlights extensive lateral gene transfer and early evolution of tyrosine kinase signaling.</title>
        <authorList>
            <person name="Clarke M."/>
            <person name="Lohan A.J."/>
            <person name="Liu B."/>
            <person name="Lagkouvardos I."/>
            <person name="Roy S."/>
            <person name="Zafar N."/>
            <person name="Bertelli C."/>
            <person name="Schilde C."/>
            <person name="Kianianmomeni A."/>
            <person name="Burglin T.R."/>
            <person name="Frech C."/>
            <person name="Turcotte B."/>
            <person name="Kopec K.O."/>
            <person name="Synnott J.M."/>
            <person name="Choo C."/>
            <person name="Paponov I."/>
            <person name="Finkler A."/>
            <person name="Soon Heng Tan C."/>
            <person name="Hutchins A.P."/>
            <person name="Weinmeier T."/>
            <person name="Rattei T."/>
            <person name="Chu J.S."/>
            <person name="Gimenez G."/>
            <person name="Irimia M."/>
            <person name="Rigden D.J."/>
            <person name="Fitzpatrick D.A."/>
            <person name="Lorenzo-Morales J."/>
            <person name="Bateman A."/>
            <person name="Chiu C.H."/>
            <person name="Tang P."/>
            <person name="Hegemann P."/>
            <person name="Fromm H."/>
            <person name="Raoult D."/>
            <person name="Greub G."/>
            <person name="Miranda-Saavedra D."/>
            <person name="Chen N."/>
            <person name="Nash P."/>
            <person name="Ginger M.L."/>
            <person name="Horn M."/>
            <person name="Schaap P."/>
            <person name="Caler L."/>
            <person name="Loftus B."/>
        </authorList>
    </citation>
    <scope>NUCLEOTIDE SEQUENCE [LARGE SCALE GENOMIC DNA]</scope>
    <source>
        <strain evidence="5 6">Neff</strain>
    </source>
</reference>
<proteinExistence type="predicted"/>
<evidence type="ECO:0000256" key="2">
    <source>
        <dbReference type="ARBA" id="ARBA00022737"/>
    </source>
</evidence>
<feature type="domain" description="F-box" evidence="4">
    <location>
        <begin position="1"/>
        <end position="48"/>
    </location>
</feature>
<evidence type="ECO:0000256" key="1">
    <source>
        <dbReference type="ARBA" id="ARBA00022574"/>
    </source>
</evidence>
<dbReference type="PROSITE" id="PS00678">
    <property type="entry name" value="WD_REPEATS_1"/>
    <property type="match status" value="1"/>
</dbReference>
<dbReference type="InterPro" id="IPR036322">
    <property type="entry name" value="WD40_repeat_dom_sf"/>
</dbReference>
<dbReference type="SUPFAM" id="SSF50978">
    <property type="entry name" value="WD40 repeat-like"/>
    <property type="match status" value="1"/>
</dbReference>
<dbReference type="KEGG" id="acan:ACA1_394270"/>
<dbReference type="AlphaFoldDB" id="L8H2S2"/>
<dbReference type="InterPro" id="IPR001680">
    <property type="entry name" value="WD40_rpt"/>
</dbReference>
<dbReference type="EMBL" id="KB007948">
    <property type="protein sequence ID" value="ELR18681.1"/>
    <property type="molecule type" value="Genomic_DNA"/>
</dbReference>
<dbReference type="InterPro" id="IPR001810">
    <property type="entry name" value="F-box_dom"/>
</dbReference>
<keyword evidence="6" id="KW-1185">Reference proteome</keyword>
<dbReference type="SUPFAM" id="SSF81383">
    <property type="entry name" value="F-box domain"/>
    <property type="match status" value="1"/>
</dbReference>
<dbReference type="STRING" id="1257118.L8H2S2"/>
<keyword evidence="1 3" id="KW-0853">WD repeat</keyword>
<evidence type="ECO:0000256" key="3">
    <source>
        <dbReference type="PROSITE-ProRule" id="PRU00221"/>
    </source>
</evidence>
<evidence type="ECO:0000313" key="6">
    <source>
        <dbReference type="Proteomes" id="UP000011083"/>
    </source>
</evidence>
<sequence length="387" mass="43109">MDNLPEEIGLHILSFLTPKEVVSSAVVSQRWRQLSADNHGHDLDWRGQFQQSRQTEANWESGTFRHSAFHPYGFTAYKKTVGGMLFQSDEDRLVAGHFNTGDVVVFENPTEACPRPKQLHLLEYEDRYQPLPFPQPQPHFACGHTDGVVNVWNLAGGEHVVALIRSFEWVESLQFNRAAKQLAVGYSTGKIGLWDIEQASVVGLLKGHKANVMCMQLSPDGRVAFTGSLDSSIRIWYTRKGGDMRTAATVSCIKGERVVKCLSVDFDSHRLVHNRGDQGLSLLDIRMTLSSAGPEGGDTLVHAPPVVTSWKAHSGAVLRVQMQGDRIVTGARDKTAKVWDLRSPAEPRAVLTLPHEDWVTSLQFDEETLRCAWGADISTYFFRSAEA</sequence>